<evidence type="ECO:0000259" key="6">
    <source>
        <dbReference type="PROSITE" id="PS50262"/>
    </source>
</evidence>
<organism evidence="7 8">
    <name type="scientific">Scophthalmus maximus</name>
    <name type="common">Turbot</name>
    <name type="synonym">Psetta maxima</name>
    <dbReference type="NCBI Taxonomy" id="52904"/>
    <lineage>
        <taxon>Eukaryota</taxon>
        <taxon>Metazoa</taxon>
        <taxon>Chordata</taxon>
        <taxon>Craniata</taxon>
        <taxon>Vertebrata</taxon>
        <taxon>Euteleostomi</taxon>
        <taxon>Actinopterygii</taxon>
        <taxon>Neopterygii</taxon>
        <taxon>Teleostei</taxon>
        <taxon>Neoteleostei</taxon>
        <taxon>Acanthomorphata</taxon>
        <taxon>Carangaria</taxon>
        <taxon>Pleuronectiformes</taxon>
        <taxon>Pleuronectoidei</taxon>
        <taxon>Scophthalmidae</taxon>
        <taxon>Scophthalmus</taxon>
    </lineage>
</organism>
<dbReference type="PRINTS" id="PR00237">
    <property type="entry name" value="GPCRRHODOPSN"/>
</dbReference>
<dbReference type="Gene3D" id="1.20.1070.10">
    <property type="entry name" value="Rhodopsin 7-helix transmembrane proteins"/>
    <property type="match status" value="1"/>
</dbReference>
<feature type="transmembrane region" description="Helical" evidence="5">
    <location>
        <begin position="164"/>
        <end position="192"/>
    </location>
</feature>
<dbReference type="GeneTree" id="ENSGT00940000163093"/>
<dbReference type="PANTHER" id="PTHR26451:SF866">
    <property type="entry name" value="ODORANT RECEPTOR-RELATED"/>
    <property type="match status" value="1"/>
</dbReference>
<dbReference type="PANTHER" id="PTHR26451">
    <property type="entry name" value="G_PROTEIN_RECEP_F1_2 DOMAIN-CONTAINING PROTEIN"/>
    <property type="match status" value="1"/>
</dbReference>
<keyword evidence="3 5" id="KW-1133">Transmembrane helix</keyword>
<dbReference type="GO" id="GO:0004984">
    <property type="term" value="F:olfactory receptor activity"/>
    <property type="evidence" value="ECO:0007669"/>
    <property type="project" value="TreeGrafter"/>
</dbReference>
<evidence type="ECO:0000313" key="8">
    <source>
        <dbReference type="Proteomes" id="UP000694558"/>
    </source>
</evidence>
<reference evidence="7" key="1">
    <citation type="submission" date="2023-05" db="EMBL/GenBank/DDBJ databases">
        <title>High-quality long-read genome of Scophthalmus maximus.</title>
        <authorList>
            <person name="Lien S."/>
            <person name="Martinez P."/>
        </authorList>
    </citation>
    <scope>NUCLEOTIDE SEQUENCE [LARGE SCALE GENOMIC DNA]</scope>
</reference>
<feature type="transmembrane region" description="Helical" evidence="5">
    <location>
        <begin position="119"/>
        <end position="144"/>
    </location>
</feature>
<dbReference type="GO" id="GO:0016020">
    <property type="term" value="C:membrane"/>
    <property type="evidence" value="ECO:0007669"/>
    <property type="project" value="UniProtKB-SubCell"/>
</dbReference>
<evidence type="ECO:0000313" key="7">
    <source>
        <dbReference type="Ensembl" id="ENSSMAP00000028358.2"/>
    </source>
</evidence>
<evidence type="ECO:0000256" key="2">
    <source>
        <dbReference type="ARBA" id="ARBA00022692"/>
    </source>
</evidence>
<dbReference type="CDD" id="cd00637">
    <property type="entry name" value="7tm_classA_rhodopsin-like"/>
    <property type="match status" value="1"/>
</dbReference>
<comment type="subcellular location">
    <subcellularLocation>
        <location evidence="1">Membrane</location>
    </subcellularLocation>
</comment>
<dbReference type="Pfam" id="PF00001">
    <property type="entry name" value="7tm_1"/>
    <property type="match status" value="1"/>
</dbReference>
<protein>
    <submittedName>
        <fullName evidence="7">Odorant receptor, family 93, subfamily A, member 6</fullName>
    </submittedName>
</protein>
<sequence length="304" mass="34468">MNDTTEVTQEMLYQKPVRVMLSLLPGLLFLKPLLLESSRYILFGHLLLTESLQLFVTILLYVFAVTMVRMISYVCVVIRMLGVVTTKMSPLNLALMSLERYVAICFPLRHADIATTRRTGMAIAVIWTVASMDSFTQIVVFVSLDNKGSTVPTVCSRNSVLHLQIYSTIFTTFTIMCFVMVSTVIIYTYIAIMITVKSASSNSQNVTKAHRTVLLHLIQLCLCLSSTLFTMINPGGRWNMKRTVAIHIEYFLFLTLLILPKGLSPLIYGLRDQTLRHIFIHYFTFGLKTTCDEVCTDGLQIMKF</sequence>
<dbReference type="InterPro" id="IPR052921">
    <property type="entry name" value="GPCR1_Superfamily_Member"/>
</dbReference>
<feature type="transmembrane region" description="Helical" evidence="5">
    <location>
        <begin position="213"/>
        <end position="232"/>
    </location>
</feature>
<evidence type="ECO:0000256" key="3">
    <source>
        <dbReference type="ARBA" id="ARBA00022989"/>
    </source>
</evidence>
<keyword evidence="4 5" id="KW-0472">Membrane</keyword>
<dbReference type="GO" id="GO:0004930">
    <property type="term" value="F:G protein-coupled receptor activity"/>
    <property type="evidence" value="ECO:0007669"/>
    <property type="project" value="InterPro"/>
</dbReference>
<dbReference type="FunFam" id="1.20.1070.10:FF:000096">
    <property type="entry name" value="Odorant receptor 131-2"/>
    <property type="match status" value="1"/>
</dbReference>
<reference evidence="7" key="2">
    <citation type="submission" date="2025-08" db="UniProtKB">
        <authorList>
            <consortium name="Ensembl"/>
        </authorList>
    </citation>
    <scope>IDENTIFICATION</scope>
</reference>
<keyword evidence="2 5" id="KW-0812">Transmembrane</keyword>
<evidence type="ECO:0000256" key="5">
    <source>
        <dbReference type="SAM" id="Phobius"/>
    </source>
</evidence>
<accession>A0A8D3B4J0</accession>
<dbReference type="PROSITE" id="PS50262">
    <property type="entry name" value="G_PROTEIN_RECEP_F1_2"/>
    <property type="match status" value="1"/>
</dbReference>
<name>A0A8D3B4J0_SCOMX</name>
<evidence type="ECO:0000256" key="4">
    <source>
        <dbReference type="ARBA" id="ARBA00023136"/>
    </source>
</evidence>
<dbReference type="GO" id="GO:0005549">
    <property type="term" value="F:odorant binding"/>
    <property type="evidence" value="ECO:0007669"/>
    <property type="project" value="TreeGrafter"/>
</dbReference>
<feature type="transmembrane region" description="Helical" evidence="5">
    <location>
        <begin position="244"/>
        <end position="268"/>
    </location>
</feature>
<dbReference type="SUPFAM" id="SSF81321">
    <property type="entry name" value="Family A G protein-coupled receptor-like"/>
    <property type="match status" value="1"/>
</dbReference>
<evidence type="ECO:0000256" key="1">
    <source>
        <dbReference type="ARBA" id="ARBA00004370"/>
    </source>
</evidence>
<dbReference type="AlphaFoldDB" id="A0A8D3B4J0"/>
<dbReference type="Ensembl" id="ENSSMAT00000028712.2">
    <property type="protein sequence ID" value="ENSSMAP00000028358.2"/>
    <property type="gene ID" value="ENSSMAG00000017343.2"/>
</dbReference>
<dbReference type="InterPro" id="IPR017452">
    <property type="entry name" value="GPCR_Rhodpsn_7TM"/>
</dbReference>
<dbReference type="InterPro" id="IPR000276">
    <property type="entry name" value="GPCR_Rhodpsn"/>
</dbReference>
<dbReference type="Proteomes" id="UP000694558">
    <property type="component" value="Chromosome 4"/>
</dbReference>
<proteinExistence type="predicted"/>
<feature type="domain" description="G-protein coupled receptors family 1 profile" evidence="6">
    <location>
        <begin position="21"/>
        <end position="268"/>
    </location>
</feature>